<evidence type="ECO:0000256" key="1">
    <source>
        <dbReference type="SAM" id="Phobius"/>
    </source>
</evidence>
<evidence type="ECO:0000313" key="3">
    <source>
        <dbReference type="Proteomes" id="UP001622690"/>
    </source>
</evidence>
<name>A0ABZ1J8Q2_9ACTN</name>
<dbReference type="EMBL" id="CP108125">
    <property type="protein sequence ID" value="WTO87240.1"/>
    <property type="molecule type" value="Genomic_DNA"/>
</dbReference>
<dbReference type="Proteomes" id="UP001622690">
    <property type="component" value="Chromosome"/>
</dbReference>
<gene>
    <name evidence="2" type="ORF">OHU27_34285</name>
</gene>
<evidence type="ECO:0008006" key="4">
    <source>
        <dbReference type="Google" id="ProtNLM"/>
    </source>
</evidence>
<reference evidence="2 3" key="1">
    <citation type="submission" date="2022-10" db="EMBL/GenBank/DDBJ databases">
        <title>The complete genomes of actinobacterial strains from the NBC collection.</title>
        <authorList>
            <person name="Joergensen T.S."/>
            <person name="Alvarez Arevalo M."/>
            <person name="Sterndorff E.B."/>
            <person name="Faurdal D."/>
            <person name="Vuksanovic O."/>
            <person name="Mourched A.-S."/>
            <person name="Charusanti P."/>
            <person name="Shaw S."/>
            <person name="Blin K."/>
            <person name="Weber T."/>
        </authorList>
    </citation>
    <scope>NUCLEOTIDE SEQUENCE [LARGE SCALE GENOMIC DNA]</scope>
    <source>
        <strain evidence="2 3">NBC_00206</strain>
    </source>
</reference>
<dbReference type="RefSeq" id="WP_210979862.1">
    <property type="nucleotide sequence ID" value="NZ_CP108125.1"/>
</dbReference>
<organism evidence="2 3">
    <name type="scientific">Streptomyces nigra</name>
    <dbReference type="NCBI Taxonomy" id="1827580"/>
    <lineage>
        <taxon>Bacteria</taxon>
        <taxon>Bacillati</taxon>
        <taxon>Actinomycetota</taxon>
        <taxon>Actinomycetes</taxon>
        <taxon>Kitasatosporales</taxon>
        <taxon>Streptomycetaceae</taxon>
        <taxon>Streptomyces</taxon>
    </lineage>
</organism>
<keyword evidence="1" id="KW-0472">Membrane</keyword>
<feature type="transmembrane region" description="Helical" evidence="1">
    <location>
        <begin position="94"/>
        <end position="115"/>
    </location>
</feature>
<keyword evidence="1" id="KW-1133">Transmembrane helix</keyword>
<keyword evidence="3" id="KW-1185">Reference proteome</keyword>
<accession>A0ABZ1J8Q2</accession>
<sequence length="151" mass="15630">MVRVSSRLRVGGAFGYLLLVAVLTFGVFSMHTMGHPDHSSGTGTVSASHFAASPHQGDVAAGVGPATGPAALTDHGDLTPVQSSAEHPMTGMDPLSVCLAILTGWLLWSLLGAAVRRKQHLTALLARALAVLPALPPPSRPLFAQLSVLRI</sequence>
<protein>
    <recommendedName>
        <fullName evidence="4">DUF2946 domain-containing protein</fullName>
    </recommendedName>
</protein>
<feature type="transmembrane region" description="Helical" evidence="1">
    <location>
        <begin position="12"/>
        <end position="30"/>
    </location>
</feature>
<evidence type="ECO:0000313" key="2">
    <source>
        <dbReference type="EMBL" id="WTO87240.1"/>
    </source>
</evidence>
<proteinExistence type="predicted"/>
<keyword evidence="1" id="KW-0812">Transmembrane</keyword>